<evidence type="ECO:0000313" key="5">
    <source>
        <dbReference type="EMBL" id="MCC2135654.1"/>
    </source>
</evidence>
<dbReference type="EMBL" id="JAJEQC010000001">
    <property type="protein sequence ID" value="MCC2135654.1"/>
    <property type="molecule type" value="Genomic_DNA"/>
</dbReference>
<sequence length="167" mass="18794">MELHELMGKLHKLELVQQLAHRRGAQEHGLYFGQMPVLDFIAANPGCTQVQVADHLRVSPASIALSTKRLQKAGYLTKEVDAENLRCKRLYISEEGQRACAMCRERLDQIDAVAFQGFSEEELEVFSSFLDRVTLNMTGESENVVSGELFGHLCRELDAIEKEAKKS</sequence>
<dbReference type="GO" id="GO:0003677">
    <property type="term" value="F:DNA binding"/>
    <property type="evidence" value="ECO:0007669"/>
    <property type="project" value="UniProtKB-KW"/>
</dbReference>
<evidence type="ECO:0000256" key="3">
    <source>
        <dbReference type="ARBA" id="ARBA00023163"/>
    </source>
</evidence>
<comment type="caution">
    <text evidence="5">The sequence shown here is derived from an EMBL/GenBank/DDBJ whole genome shotgun (WGS) entry which is preliminary data.</text>
</comment>
<keyword evidence="6" id="KW-1185">Reference proteome</keyword>
<gene>
    <name evidence="5" type="ORF">LKD31_01300</name>
</gene>
<dbReference type="InterPro" id="IPR036388">
    <property type="entry name" value="WH-like_DNA-bd_sf"/>
</dbReference>
<evidence type="ECO:0000256" key="1">
    <source>
        <dbReference type="ARBA" id="ARBA00023015"/>
    </source>
</evidence>
<protein>
    <submittedName>
        <fullName evidence="5">MarR family transcriptional regulator</fullName>
    </submittedName>
</protein>
<reference evidence="5" key="1">
    <citation type="submission" date="2021-10" db="EMBL/GenBank/DDBJ databases">
        <title>Anaerobic single-cell dispensing facilitates the cultivation of human gut bacteria.</title>
        <authorList>
            <person name="Afrizal A."/>
        </authorList>
    </citation>
    <scope>NUCLEOTIDE SEQUENCE</scope>
    <source>
        <strain evidence="5">CLA-AA-H250</strain>
    </source>
</reference>
<dbReference type="PANTHER" id="PTHR42756">
    <property type="entry name" value="TRANSCRIPTIONAL REGULATOR, MARR"/>
    <property type="match status" value="1"/>
</dbReference>
<feature type="domain" description="HTH marR-type" evidence="4">
    <location>
        <begin position="1"/>
        <end position="135"/>
    </location>
</feature>
<dbReference type="RefSeq" id="WP_308448285.1">
    <property type="nucleotide sequence ID" value="NZ_JAJEQC010000001.1"/>
</dbReference>
<dbReference type="GO" id="GO:0003700">
    <property type="term" value="F:DNA-binding transcription factor activity"/>
    <property type="evidence" value="ECO:0007669"/>
    <property type="project" value="InterPro"/>
</dbReference>
<dbReference type="Pfam" id="PF12802">
    <property type="entry name" value="MarR_2"/>
    <property type="match status" value="1"/>
</dbReference>
<dbReference type="Proteomes" id="UP001199424">
    <property type="component" value="Unassembled WGS sequence"/>
</dbReference>
<keyword evidence="2" id="KW-0238">DNA-binding</keyword>
<dbReference type="Gene3D" id="1.10.10.10">
    <property type="entry name" value="Winged helix-like DNA-binding domain superfamily/Winged helix DNA-binding domain"/>
    <property type="match status" value="1"/>
</dbReference>
<keyword evidence="3" id="KW-0804">Transcription</keyword>
<evidence type="ECO:0000313" key="6">
    <source>
        <dbReference type="Proteomes" id="UP001199424"/>
    </source>
</evidence>
<name>A0AAE3AK30_9FIRM</name>
<dbReference type="PANTHER" id="PTHR42756:SF1">
    <property type="entry name" value="TRANSCRIPTIONAL REPRESSOR OF EMRAB OPERON"/>
    <property type="match status" value="1"/>
</dbReference>
<organism evidence="5 6">
    <name type="scientific">Hominenteromicrobium mulieris</name>
    <dbReference type="NCBI Taxonomy" id="2885357"/>
    <lineage>
        <taxon>Bacteria</taxon>
        <taxon>Bacillati</taxon>
        <taxon>Bacillota</taxon>
        <taxon>Clostridia</taxon>
        <taxon>Eubacteriales</taxon>
        <taxon>Oscillospiraceae</taxon>
        <taxon>Hominenteromicrobium</taxon>
    </lineage>
</organism>
<evidence type="ECO:0000259" key="4">
    <source>
        <dbReference type="PROSITE" id="PS50995"/>
    </source>
</evidence>
<proteinExistence type="predicted"/>
<evidence type="ECO:0000256" key="2">
    <source>
        <dbReference type="ARBA" id="ARBA00023125"/>
    </source>
</evidence>
<dbReference type="PRINTS" id="PR00598">
    <property type="entry name" value="HTHMARR"/>
</dbReference>
<dbReference type="PROSITE" id="PS50995">
    <property type="entry name" value="HTH_MARR_2"/>
    <property type="match status" value="1"/>
</dbReference>
<accession>A0AAE3AK30</accession>
<dbReference type="AlphaFoldDB" id="A0AAE3AK30"/>
<dbReference type="InterPro" id="IPR036390">
    <property type="entry name" value="WH_DNA-bd_sf"/>
</dbReference>
<dbReference type="SUPFAM" id="SSF46785">
    <property type="entry name" value="Winged helix' DNA-binding domain"/>
    <property type="match status" value="1"/>
</dbReference>
<dbReference type="InterPro" id="IPR000835">
    <property type="entry name" value="HTH_MarR-typ"/>
</dbReference>
<keyword evidence="1" id="KW-0805">Transcription regulation</keyword>
<dbReference type="SMART" id="SM00347">
    <property type="entry name" value="HTH_MARR"/>
    <property type="match status" value="1"/>
</dbReference>